<accession>A0ABU1JY48</accession>
<feature type="region of interest" description="Disordered" evidence="1">
    <location>
        <begin position="174"/>
        <end position="198"/>
    </location>
</feature>
<reference evidence="2 3" key="1">
    <citation type="submission" date="2023-07" db="EMBL/GenBank/DDBJ databases">
        <title>Sorghum-associated microbial communities from plants grown in Nebraska, USA.</title>
        <authorList>
            <person name="Schachtman D."/>
        </authorList>
    </citation>
    <scope>NUCLEOTIDE SEQUENCE [LARGE SCALE GENOMIC DNA]</scope>
    <source>
        <strain evidence="2 3">584</strain>
    </source>
</reference>
<comment type="caution">
    <text evidence="2">The sequence shown here is derived from an EMBL/GenBank/DDBJ whole genome shotgun (WGS) entry which is preliminary data.</text>
</comment>
<organism evidence="2 3">
    <name type="scientific">Inquilinus ginsengisoli</name>
    <dbReference type="NCBI Taxonomy" id="363840"/>
    <lineage>
        <taxon>Bacteria</taxon>
        <taxon>Pseudomonadati</taxon>
        <taxon>Pseudomonadota</taxon>
        <taxon>Alphaproteobacteria</taxon>
        <taxon>Rhodospirillales</taxon>
        <taxon>Rhodospirillaceae</taxon>
        <taxon>Inquilinus</taxon>
    </lineage>
</organism>
<dbReference type="Pfam" id="PF06242">
    <property type="entry name" value="TrcR"/>
    <property type="match status" value="1"/>
</dbReference>
<keyword evidence="3" id="KW-1185">Reference proteome</keyword>
<evidence type="ECO:0000313" key="2">
    <source>
        <dbReference type="EMBL" id="MDR6293544.1"/>
    </source>
</evidence>
<name>A0ABU1JY48_9PROT</name>
<evidence type="ECO:0000313" key="3">
    <source>
        <dbReference type="Proteomes" id="UP001262410"/>
    </source>
</evidence>
<dbReference type="RefSeq" id="WP_309800600.1">
    <property type="nucleotide sequence ID" value="NZ_JAVDPW010000012.1"/>
</dbReference>
<evidence type="ECO:0000256" key="1">
    <source>
        <dbReference type="SAM" id="MobiDB-lite"/>
    </source>
</evidence>
<gene>
    <name evidence="2" type="ORF">E9232_006095</name>
</gene>
<dbReference type="Proteomes" id="UP001262410">
    <property type="component" value="Unassembled WGS sequence"/>
</dbReference>
<dbReference type="EMBL" id="JAVDPW010000012">
    <property type="protein sequence ID" value="MDR6293544.1"/>
    <property type="molecule type" value="Genomic_DNA"/>
</dbReference>
<proteinExistence type="predicted"/>
<dbReference type="InterPro" id="IPR010421">
    <property type="entry name" value="TrcR"/>
</dbReference>
<evidence type="ECO:0008006" key="4">
    <source>
        <dbReference type="Google" id="ProtNLM"/>
    </source>
</evidence>
<protein>
    <recommendedName>
        <fullName evidence="4">DUF1013 domain-containing protein</fullName>
    </recommendedName>
</protein>
<sequence length="198" mass="21523">MNKQPLMPKATAVWLVENTSLSFDQIAAFCGLHELEIRAIADGEVAIGMVGLDPLTSGQLTQAEIERCQADPNARLRMAIADIPMPVARSKGPRYTPVTKRGDKPDAIAYLLKEHPELSDAQICKLIGTTKPTIQAIRDKSHWNSPNLKPRSPVMVGLCTYLELDAALTKARAHLPPGAVPTPTVSYGDDESEDGRED</sequence>
<feature type="compositionally biased region" description="Acidic residues" evidence="1">
    <location>
        <begin position="188"/>
        <end position="198"/>
    </location>
</feature>